<keyword evidence="4" id="KW-1185">Reference proteome</keyword>
<protein>
    <recommendedName>
        <fullName evidence="2">Peptidase A2 domain-containing protein</fullName>
    </recommendedName>
</protein>
<dbReference type="EMBL" id="JACKWZ010000190">
    <property type="protein sequence ID" value="KAF9412400.1"/>
    <property type="molecule type" value="Genomic_DNA"/>
</dbReference>
<dbReference type="GO" id="GO:0006508">
    <property type="term" value="P:proteolysis"/>
    <property type="evidence" value="ECO:0007669"/>
    <property type="project" value="InterPro"/>
</dbReference>
<dbReference type="InterPro" id="IPR040676">
    <property type="entry name" value="DUF5641"/>
</dbReference>
<comment type="caution">
    <text evidence="3">The sequence shown here is derived from an EMBL/GenBank/DDBJ whole genome shotgun (WGS) entry which is preliminary data.</text>
</comment>
<evidence type="ECO:0000313" key="3">
    <source>
        <dbReference type="EMBL" id="KAF9412400.1"/>
    </source>
</evidence>
<evidence type="ECO:0000256" key="1">
    <source>
        <dbReference type="SAM" id="Coils"/>
    </source>
</evidence>
<feature type="non-terminal residue" evidence="3">
    <location>
        <position position="1"/>
    </location>
</feature>
<dbReference type="PROSITE" id="PS50175">
    <property type="entry name" value="ASP_PROT_RETROV"/>
    <property type="match status" value="1"/>
</dbReference>
<dbReference type="AlphaFoldDB" id="A0A835GD55"/>
<dbReference type="InterPro" id="IPR005312">
    <property type="entry name" value="DUF1759"/>
</dbReference>
<evidence type="ECO:0000313" key="4">
    <source>
        <dbReference type="Proteomes" id="UP000648187"/>
    </source>
</evidence>
<dbReference type="GO" id="GO:0004190">
    <property type="term" value="F:aspartic-type endopeptidase activity"/>
    <property type="evidence" value="ECO:0007669"/>
    <property type="project" value="InterPro"/>
</dbReference>
<accession>A0A835GD55</accession>
<reference evidence="3" key="1">
    <citation type="submission" date="2020-08" db="EMBL/GenBank/DDBJ databases">
        <title>Spodoptera exigua strain:BAW_Kor-Di-RS1 Genome sequencing and assembly.</title>
        <authorList>
            <person name="Kim J."/>
            <person name="Nam H.Y."/>
            <person name="Kwon M."/>
            <person name="Choi J.H."/>
            <person name="Cho S.R."/>
            <person name="Kim G.-H."/>
        </authorList>
    </citation>
    <scope>NUCLEOTIDE SEQUENCE</scope>
    <source>
        <strain evidence="3">BAW_Kor-Di-RS1</strain>
        <tissue evidence="3">Whole-body</tissue>
    </source>
</reference>
<keyword evidence="1" id="KW-0175">Coiled coil</keyword>
<dbReference type="Pfam" id="PF03564">
    <property type="entry name" value="DUF1759"/>
    <property type="match status" value="1"/>
</dbReference>
<sequence>MASKSKYTARIASVLRWLGSAVLNISRQDRVQALLSRYDSLESKLTELYDAHQAILELGLESEVMDKINADIDQADDLADQIRQAVGTLKMSSLDERPPKVEEGASPALISRLPKLDLPHFGGDLSQWVAYNNLYESLVHSRRDLTPAQKLAYLLASLTGEAKGLVQHLDLVDGNYEIARDLLMRRYQNVRRLADSHVSAILDLPKNPMPQLLRTRLLNPLLIAVNGLKGLDLPVSSWSFILLHIVLGKLSHELRNRFELEHGGDSTTYLPPFDDLVSFLEDECRRVENVPQPKSIEVRTRVQPARIERRREGRIYNSTAMQQPSSRCMYCKEPGHGTPTCFKFGQLRWQARRNIARQRNWCYSCLGNHLASQCQIARPCAQCGGNHHLLLCGNRNGSPPPAASAPKAVATEDRIIGNINDQWTGRAGFGLPQGCPNIPHLYRKKIPLRDTQCQFQSSTGGGTRVPPRVCHATVDQERRCGFGVPLHYMDWPRLDRQPQYASQVSVGSPSGEKVTARALLDSGAQGCIASTWLVERLRLRVESGGNYIRGVGGVKVPGLMGQVALSFSPLQSSRPRIRVSAIVLRNVIGRHPVVQLPSRVVALTSGLSLADPEFHVPGPVDLLIGADVLGLLQLGSSKLLQSGGLVSVATDLGDIIMGPVLSPCPLQGEDDNLQVGLSLAESVQRFWEVEEPPSAPRQNPEHLECESFFQNNTGRLCSGRFVTRLPFLPSRPRLGHSRMLAEKRLSSMERRMNRDPTFRQKYIEFMREYLELGHMSVSNFDWRSQEHYFIPHHAVFKAGKIRVVFDGSAPTSNELADRERLRFPRASAILSSDVYVDDICTGANSVEEAVLLRNELQGILQAGGYELRKWLSNSQAVLAGLPQDHQQEMNMPPLSWRRGRILRLFLGSDGVPRVAEVLVGDSILKRAVAVRKGEVAADCVACHRKAL</sequence>
<organism evidence="3 4">
    <name type="scientific">Spodoptera exigua</name>
    <name type="common">Beet armyworm</name>
    <name type="synonym">Noctua fulgens</name>
    <dbReference type="NCBI Taxonomy" id="7107"/>
    <lineage>
        <taxon>Eukaryota</taxon>
        <taxon>Metazoa</taxon>
        <taxon>Ecdysozoa</taxon>
        <taxon>Arthropoda</taxon>
        <taxon>Hexapoda</taxon>
        <taxon>Insecta</taxon>
        <taxon>Pterygota</taxon>
        <taxon>Neoptera</taxon>
        <taxon>Endopterygota</taxon>
        <taxon>Lepidoptera</taxon>
        <taxon>Glossata</taxon>
        <taxon>Ditrysia</taxon>
        <taxon>Noctuoidea</taxon>
        <taxon>Noctuidae</taxon>
        <taxon>Amphipyrinae</taxon>
        <taxon>Spodoptera</taxon>
    </lineage>
</organism>
<gene>
    <name evidence="3" type="ORF">HW555_009069</name>
</gene>
<dbReference type="PANTHER" id="PTHR47331">
    <property type="entry name" value="PHD-TYPE DOMAIN-CONTAINING PROTEIN"/>
    <property type="match status" value="1"/>
</dbReference>
<dbReference type="Pfam" id="PF18701">
    <property type="entry name" value="DUF5641"/>
    <property type="match status" value="1"/>
</dbReference>
<dbReference type="Proteomes" id="UP000648187">
    <property type="component" value="Unassembled WGS sequence"/>
</dbReference>
<feature type="domain" description="Peptidase A2" evidence="2">
    <location>
        <begin position="516"/>
        <end position="592"/>
    </location>
</feature>
<dbReference type="InterPro" id="IPR001995">
    <property type="entry name" value="Peptidase_A2_cat"/>
</dbReference>
<proteinExistence type="predicted"/>
<evidence type="ECO:0000259" key="2">
    <source>
        <dbReference type="PROSITE" id="PS50175"/>
    </source>
</evidence>
<dbReference type="PANTHER" id="PTHR47331:SF1">
    <property type="entry name" value="GAG-LIKE PROTEIN"/>
    <property type="match status" value="1"/>
</dbReference>
<name>A0A835GD55_SPOEX</name>
<feature type="coiled-coil region" evidence="1">
    <location>
        <begin position="31"/>
        <end position="85"/>
    </location>
</feature>